<dbReference type="EMBL" id="CP064791">
    <property type="protein sequence ID" value="QSG15549.1"/>
    <property type="molecule type" value="Genomic_DNA"/>
</dbReference>
<keyword evidence="4" id="KW-1185">Reference proteome</keyword>
<sequence length="537" mass="57764">MIPNHTTQSDRPLRIDNRAVSEVIGAILVFALLFLVLALIQLNAVPAANKQVEFEHDQRVTQDIQALQDGIYQVGTTGSGATVSIETGVVYPERFFLLNPSPATGALYTTDAQPLTIHNATAVGNVGDYWNGSKQTFTTKGITYQPGYNELGNPGTLTWEHSMLYSRYDGGQLYFYDGTGFIDGRQIQLTLLDGSLSYGGLSTSVQIAPVSTRTETVTIRNTPGEDLSIDIATGLTAEEFAGVVDADRIDRIEERADGLALYLEDGEYELSIAKVRVGPTATQEPGPRYITDAAGNGTSIPENTTQRFTVVVRDEYNNPVSGVPVTTTPTNADLLGSVEPVDTSLTGSDGRTTFRYTAPADVDGNEDVRIRTSMGDGTDPGNSIDVLEQATFRLTVVDSDRSGSPSNTTDDGVSRINPGDDAVQLTDIAAPGPSSSLLNLTFQNEGNEAMTFDKIRLLFFRTDDNNVGTTLNVTSPVISDEIKAYADYTDVPDFTILDGEELTVSFEADKTAVKGDFVGLSVLFTDGTVNNYFADIP</sequence>
<feature type="region of interest" description="Disordered" evidence="1">
    <location>
        <begin position="398"/>
        <end position="417"/>
    </location>
</feature>
<keyword evidence="2" id="KW-0812">Transmembrane</keyword>
<dbReference type="GeneID" id="68858664"/>
<dbReference type="RefSeq" id="WP_229120816.1">
    <property type="nucleotide sequence ID" value="NZ_CP064791.1"/>
</dbReference>
<organism evidence="3 4">
    <name type="scientific">Halapricum desulfuricans</name>
    <dbReference type="NCBI Taxonomy" id="2841257"/>
    <lineage>
        <taxon>Archaea</taxon>
        <taxon>Methanobacteriati</taxon>
        <taxon>Methanobacteriota</taxon>
        <taxon>Stenosarchaea group</taxon>
        <taxon>Halobacteria</taxon>
        <taxon>Halobacteriales</taxon>
        <taxon>Haloarculaceae</taxon>
        <taxon>Halapricum</taxon>
    </lineage>
</organism>
<evidence type="ECO:0000256" key="2">
    <source>
        <dbReference type="SAM" id="Phobius"/>
    </source>
</evidence>
<keyword evidence="2" id="KW-0472">Membrane</keyword>
<dbReference type="InterPro" id="IPR013783">
    <property type="entry name" value="Ig-like_fold"/>
</dbReference>
<reference evidence="3 4" key="1">
    <citation type="submission" date="2020-11" db="EMBL/GenBank/DDBJ databases">
        <title>Carbohydrate-dependent, anaerobic sulfur respiration: A novel catabolism in halophilic archaea.</title>
        <authorList>
            <person name="Sorokin D.Y."/>
            <person name="Messina E."/>
            <person name="Smedile F."/>
            <person name="La Cono V."/>
            <person name="Hallsworth J.E."/>
            <person name="Yakimov M.M."/>
        </authorList>
    </citation>
    <scope>NUCLEOTIDE SEQUENCE [LARGE SCALE GENOMIC DNA]</scope>
    <source>
        <strain evidence="3 4">HSR-Est</strain>
    </source>
</reference>
<feature type="region of interest" description="Disordered" evidence="1">
    <location>
        <begin position="321"/>
        <end position="352"/>
    </location>
</feature>
<gene>
    <name evidence="3" type="ORF">HSEST_2031</name>
</gene>
<feature type="transmembrane region" description="Helical" evidence="2">
    <location>
        <begin position="20"/>
        <end position="40"/>
    </location>
</feature>
<name>A0A897NY86_9EURY</name>
<feature type="compositionally biased region" description="Polar residues" evidence="1">
    <location>
        <begin position="402"/>
        <end position="411"/>
    </location>
</feature>
<dbReference type="Gene3D" id="2.60.40.10">
    <property type="entry name" value="Immunoglobulins"/>
    <property type="match status" value="1"/>
</dbReference>
<dbReference type="Proteomes" id="UP000663292">
    <property type="component" value="Chromosome"/>
</dbReference>
<evidence type="ECO:0000313" key="4">
    <source>
        <dbReference type="Proteomes" id="UP000663292"/>
    </source>
</evidence>
<protein>
    <submittedName>
        <fullName evidence="3">Putative surface protein, possible component of pili like system</fullName>
    </submittedName>
</protein>
<keyword evidence="2" id="KW-1133">Transmembrane helix</keyword>
<accession>A0A897NY86</accession>
<evidence type="ECO:0000256" key="1">
    <source>
        <dbReference type="SAM" id="MobiDB-lite"/>
    </source>
</evidence>
<proteinExistence type="predicted"/>
<feature type="compositionally biased region" description="Polar residues" evidence="1">
    <location>
        <begin position="343"/>
        <end position="352"/>
    </location>
</feature>
<dbReference type="AlphaFoldDB" id="A0A897NY86"/>
<dbReference type="InterPro" id="IPR008964">
    <property type="entry name" value="Invasin/intimin_cell_adhesion"/>
</dbReference>
<evidence type="ECO:0000313" key="3">
    <source>
        <dbReference type="EMBL" id="QSG15549.1"/>
    </source>
</evidence>
<dbReference type="SUPFAM" id="SSF49373">
    <property type="entry name" value="Invasin/intimin cell-adhesion fragments"/>
    <property type="match status" value="1"/>
</dbReference>
<feature type="compositionally biased region" description="Low complexity" evidence="1">
    <location>
        <begin position="321"/>
        <end position="331"/>
    </location>
</feature>